<dbReference type="Proteomes" id="UP000515152">
    <property type="component" value="Chromosome 3"/>
</dbReference>
<dbReference type="GeneID" id="105898027"/>
<feature type="transmembrane region" description="Helical" evidence="26">
    <location>
        <begin position="484"/>
        <end position="502"/>
    </location>
</feature>
<dbReference type="GO" id="GO:0050957">
    <property type="term" value="P:equilibrioception"/>
    <property type="evidence" value="ECO:0007669"/>
    <property type="project" value="Ensembl"/>
</dbReference>
<dbReference type="InterPro" id="IPR036259">
    <property type="entry name" value="MFS_trans_sf"/>
</dbReference>
<keyword evidence="15" id="KW-0869">Chloride channel</keyword>
<dbReference type="GO" id="GO:0030672">
    <property type="term" value="C:synaptic vesicle membrane"/>
    <property type="evidence" value="ECO:0007669"/>
    <property type="project" value="UniProtKB-SubCell"/>
</dbReference>
<dbReference type="InterPro" id="IPR020846">
    <property type="entry name" value="MFS_dom"/>
</dbReference>
<feature type="transmembrane region" description="Helical" evidence="26">
    <location>
        <begin position="155"/>
        <end position="174"/>
    </location>
</feature>
<evidence type="ECO:0000256" key="7">
    <source>
        <dbReference type="ARBA" id="ARBA00022692"/>
    </source>
</evidence>
<accession>A0A6P3VTC6</accession>
<evidence type="ECO:0000256" key="23">
    <source>
        <dbReference type="ARBA" id="ARBA00036683"/>
    </source>
</evidence>
<keyword evidence="18" id="KW-0407">Ion channel</keyword>
<dbReference type="OrthoDB" id="2985014at2759"/>
<keyword evidence="10 26" id="KW-1133">Transmembrane helix</keyword>
<dbReference type="GO" id="GO:0015293">
    <property type="term" value="F:symporter activity"/>
    <property type="evidence" value="ECO:0007669"/>
    <property type="project" value="UniProtKB-KW"/>
</dbReference>
<dbReference type="GO" id="GO:0060076">
    <property type="term" value="C:excitatory synapse"/>
    <property type="evidence" value="ECO:0007669"/>
    <property type="project" value="TreeGrafter"/>
</dbReference>
<name>A0A6P3VTC6_CLUHA</name>
<evidence type="ECO:0000256" key="15">
    <source>
        <dbReference type="ARBA" id="ARBA00023173"/>
    </source>
</evidence>
<feature type="transmembrane region" description="Helical" evidence="26">
    <location>
        <begin position="251"/>
        <end position="270"/>
    </location>
</feature>
<feature type="compositionally biased region" description="Polar residues" evidence="25">
    <location>
        <begin position="585"/>
        <end position="596"/>
    </location>
</feature>
<dbReference type="Pfam" id="PF07690">
    <property type="entry name" value="MFS_1"/>
    <property type="match status" value="1"/>
</dbReference>
<dbReference type="GO" id="GO:0006817">
    <property type="term" value="P:phosphate ion transport"/>
    <property type="evidence" value="ECO:0007669"/>
    <property type="project" value="UniProtKB-KW"/>
</dbReference>
<evidence type="ECO:0000256" key="6">
    <source>
        <dbReference type="ARBA" id="ARBA00022599"/>
    </source>
</evidence>
<dbReference type="InterPro" id="IPR011701">
    <property type="entry name" value="MFS"/>
</dbReference>
<keyword evidence="9" id="KW-0769">Symport</keyword>
<reference evidence="29" key="1">
    <citation type="submission" date="2025-08" db="UniProtKB">
        <authorList>
            <consortium name="RefSeq"/>
        </authorList>
    </citation>
    <scope>IDENTIFICATION</scope>
</reference>
<dbReference type="GO" id="GO:0005254">
    <property type="term" value="F:chloride channel activity"/>
    <property type="evidence" value="ECO:0007669"/>
    <property type="project" value="UniProtKB-KW"/>
</dbReference>
<dbReference type="PROSITE" id="PS50850">
    <property type="entry name" value="MFS"/>
    <property type="match status" value="1"/>
</dbReference>
<dbReference type="GO" id="GO:0034707">
    <property type="term" value="C:chloride channel complex"/>
    <property type="evidence" value="ECO:0007669"/>
    <property type="project" value="UniProtKB-KW"/>
</dbReference>
<evidence type="ECO:0000313" key="29">
    <source>
        <dbReference type="RefSeq" id="XP_012680480.1"/>
    </source>
</evidence>
<evidence type="ECO:0000259" key="27">
    <source>
        <dbReference type="PROSITE" id="PS50850"/>
    </source>
</evidence>
<evidence type="ECO:0000256" key="24">
    <source>
        <dbReference type="ARBA" id="ARBA00038044"/>
    </source>
</evidence>
<comment type="catalytic activity">
    <reaction evidence="20">
        <text>chloride(in) = chloride(out)</text>
        <dbReference type="Rhea" id="RHEA:29823"/>
        <dbReference type="ChEBI" id="CHEBI:17996"/>
    </reaction>
</comment>
<feature type="transmembrane region" description="Helical" evidence="26">
    <location>
        <begin position="416"/>
        <end position="437"/>
    </location>
</feature>
<dbReference type="PANTHER" id="PTHR11662">
    <property type="entry name" value="SOLUTE CARRIER FAMILY 17"/>
    <property type="match status" value="1"/>
</dbReference>
<dbReference type="AlphaFoldDB" id="A0A6P3VTC6"/>
<dbReference type="GO" id="GO:0098700">
    <property type="term" value="P:neurotransmitter loading into synaptic vesicle"/>
    <property type="evidence" value="ECO:0007669"/>
    <property type="project" value="TreeGrafter"/>
</dbReference>
<dbReference type="GO" id="GO:0060005">
    <property type="term" value="P:vestibular reflex"/>
    <property type="evidence" value="ECO:0007669"/>
    <property type="project" value="Ensembl"/>
</dbReference>
<evidence type="ECO:0000256" key="4">
    <source>
        <dbReference type="ARBA" id="ARBA00022475"/>
    </source>
</evidence>
<dbReference type="GO" id="GO:0043005">
    <property type="term" value="C:neuron projection"/>
    <property type="evidence" value="ECO:0007669"/>
    <property type="project" value="UniProtKB-KW"/>
</dbReference>
<feature type="transmembrane region" description="Helical" evidence="26">
    <location>
        <begin position="353"/>
        <end position="371"/>
    </location>
</feature>
<evidence type="ECO:0000256" key="26">
    <source>
        <dbReference type="SAM" id="Phobius"/>
    </source>
</evidence>
<feature type="transmembrane region" description="Helical" evidence="26">
    <location>
        <begin position="392"/>
        <end position="410"/>
    </location>
</feature>
<keyword evidence="11" id="KW-0770">Synapse</keyword>
<evidence type="ECO:0000256" key="11">
    <source>
        <dbReference type="ARBA" id="ARBA00023018"/>
    </source>
</evidence>
<protein>
    <submittedName>
        <fullName evidence="29">Vesicular glutamate transporter 3</fullName>
    </submittedName>
</protein>
<keyword evidence="28" id="KW-1185">Reference proteome</keyword>
<evidence type="ECO:0000256" key="1">
    <source>
        <dbReference type="ARBA" id="ARBA00004432"/>
    </source>
</evidence>
<evidence type="ECO:0000256" key="9">
    <source>
        <dbReference type="ARBA" id="ARBA00022847"/>
    </source>
</evidence>
<feature type="transmembrane region" description="Helical" evidence="26">
    <location>
        <begin position="317"/>
        <end position="341"/>
    </location>
</feature>
<dbReference type="GO" id="GO:0035249">
    <property type="term" value="P:synaptic transmission, glutamatergic"/>
    <property type="evidence" value="ECO:0007669"/>
    <property type="project" value="TreeGrafter"/>
</dbReference>
<dbReference type="SUPFAM" id="SSF103473">
    <property type="entry name" value="MFS general substrate transporter"/>
    <property type="match status" value="1"/>
</dbReference>
<comment type="catalytic activity">
    <reaction evidence="23">
        <text>L-glutamate(out) = L-glutamate(in)</text>
        <dbReference type="Rhea" id="RHEA:66336"/>
        <dbReference type="ChEBI" id="CHEBI:29985"/>
    </reaction>
</comment>
<dbReference type="RefSeq" id="XP_012680480.1">
    <property type="nucleotide sequence ID" value="XM_012825026.2"/>
</dbReference>
<dbReference type="InterPro" id="IPR050382">
    <property type="entry name" value="MFS_Na/Anion_cotransporter"/>
</dbReference>
<evidence type="ECO:0000256" key="14">
    <source>
        <dbReference type="ARBA" id="ARBA00023136"/>
    </source>
</evidence>
<dbReference type="KEGG" id="char:105898027"/>
<evidence type="ECO:0000256" key="8">
    <source>
        <dbReference type="ARBA" id="ARBA00022775"/>
    </source>
</evidence>
<dbReference type="GO" id="GO:0006814">
    <property type="term" value="P:sodium ion transport"/>
    <property type="evidence" value="ECO:0007669"/>
    <property type="project" value="UniProtKB-KW"/>
</dbReference>
<evidence type="ECO:0000256" key="19">
    <source>
        <dbReference type="ARBA" id="ARBA00023329"/>
    </source>
</evidence>
<evidence type="ECO:0000256" key="10">
    <source>
        <dbReference type="ARBA" id="ARBA00022989"/>
    </source>
</evidence>
<keyword evidence="12" id="KW-0915">Sodium</keyword>
<dbReference type="GO" id="GO:0005886">
    <property type="term" value="C:plasma membrane"/>
    <property type="evidence" value="ECO:0007669"/>
    <property type="project" value="UniProtKB-SubCell"/>
</dbReference>
<keyword evidence="5" id="KW-0592">Phosphate transport</keyword>
<sequence>MPFGGFAGLKERILKPGKEEVKNSVGDSLGNLQKKIDGSNVDEDLVELTEDGRPVSMNKHAAPLLDCSCCGLPKRYIIAMLSGLGFCISFGIRCNLGVAIVEMVNNNTVYINGTPVMQPAQFNWDPETVGLIHGSFFWGYIVTQIPGGFISNKLAADRVFGAAIFLTSVLNMFIPTAARAHYGCVLFVRILQGLVEGVTYPACHGMWAKWAPPLERSRLATTSFCGSYAGAVVAMPLAGVLVQYVGWPSVFYIYGVFGIIWYVFWLLLAYTSPAKHPTISEEERVYIETSIGEGQNMISATEKFNTPWRKFFTSMPVYAIIVANFCRSWTFYLLLISQPAYFEEVFGLPISKVGFLSAVPHLVMTIVVPIGGQLADYLRTHKILSTTAVRKIMNCGGFGMEATLLLVVGFSHTRGMAISFLVLAVGFSGFAISGFNVNHLDIAPRYASILMGISNGVGTLSGMVCPIIVGALTKNKTRLEWQNVFVIASTVHYTGVVFYAIFASGEQQEWADPESTSEDKRGIIGEDELADDESEPSCDSSLAAAARQKSYGAVTADQSGRKQGWKKKRGVTTQEDEEDEEGQNHYENGNFQENYQ</sequence>
<feature type="transmembrane region" description="Helical" evidence="26">
    <location>
        <begin position="224"/>
        <end position="245"/>
    </location>
</feature>
<keyword evidence="19" id="KW-0968">Cytoplasmic vesicle</keyword>
<evidence type="ECO:0000256" key="25">
    <source>
        <dbReference type="SAM" id="MobiDB-lite"/>
    </source>
</evidence>
<gene>
    <name evidence="29" type="primary">slc17a8</name>
</gene>
<keyword evidence="7 26" id="KW-0812">Transmembrane</keyword>
<feature type="region of interest" description="Disordered" evidence="25">
    <location>
        <begin position="552"/>
        <end position="596"/>
    </location>
</feature>
<dbReference type="Gene3D" id="1.20.1250.20">
    <property type="entry name" value="MFS general substrate transporter like domains"/>
    <property type="match status" value="2"/>
</dbReference>
<evidence type="ECO:0000313" key="28">
    <source>
        <dbReference type="Proteomes" id="UP000515152"/>
    </source>
</evidence>
<keyword evidence="17" id="KW-0868">Chloride</keyword>
<dbReference type="CDD" id="cd17382">
    <property type="entry name" value="MFS_SLC17A6_7_8_VGluT"/>
    <property type="match status" value="1"/>
</dbReference>
<dbReference type="GO" id="GO:0005326">
    <property type="term" value="F:neurotransmitter transmembrane transporter activity"/>
    <property type="evidence" value="ECO:0007669"/>
    <property type="project" value="TreeGrafter"/>
</dbReference>
<dbReference type="PANTHER" id="PTHR11662:SF207">
    <property type="entry name" value="VESICULAR GLUTAMATE TRANSPORTER 3"/>
    <property type="match status" value="1"/>
</dbReference>
<keyword evidence="16" id="KW-0739">Sodium transport</keyword>
<dbReference type="CTD" id="246213"/>
<evidence type="ECO:0000256" key="2">
    <source>
        <dbReference type="ARBA" id="ARBA00004651"/>
    </source>
</evidence>
<organism evidence="28 29">
    <name type="scientific">Clupea harengus</name>
    <name type="common">Atlantic herring</name>
    <dbReference type="NCBI Taxonomy" id="7950"/>
    <lineage>
        <taxon>Eukaryota</taxon>
        <taxon>Metazoa</taxon>
        <taxon>Chordata</taxon>
        <taxon>Craniata</taxon>
        <taxon>Vertebrata</taxon>
        <taxon>Euteleostomi</taxon>
        <taxon>Actinopterygii</taxon>
        <taxon>Neopterygii</taxon>
        <taxon>Teleostei</taxon>
        <taxon>Clupei</taxon>
        <taxon>Clupeiformes</taxon>
        <taxon>Clupeoidei</taxon>
        <taxon>Clupeidae</taxon>
        <taxon>Clupea</taxon>
    </lineage>
</organism>
<evidence type="ECO:0000256" key="22">
    <source>
        <dbReference type="ARBA" id="ARBA00035839"/>
    </source>
</evidence>
<evidence type="ECO:0000256" key="18">
    <source>
        <dbReference type="ARBA" id="ARBA00023303"/>
    </source>
</evidence>
<comment type="catalytic activity">
    <reaction evidence="22">
        <text>3 Na(+)(out) + phosphate(out) = 3 Na(+)(in) + phosphate(in)</text>
        <dbReference type="Rhea" id="RHEA:71255"/>
        <dbReference type="ChEBI" id="CHEBI:29101"/>
        <dbReference type="ChEBI" id="CHEBI:43474"/>
    </reaction>
</comment>
<evidence type="ECO:0000256" key="13">
    <source>
        <dbReference type="ARBA" id="ARBA00023065"/>
    </source>
</evidence>
<dbReference type="GO" id="GO:0050803">
    <property type="term" value="P:regulation of synapse structure or activity"/>
    <property type="evidence" value="ECO:0007669"/>
    <property type="project" value="Ensembl"/>
</dbReference>
<evidence type="ECO:0000256" key="20">
    <source>
        <dbReference type="ARBA" id="ARBA00024167"/>
    </source>
</evidence>
<keyword evidence="8" id="KW-0532">Neurotransmitter transport</keyword>
<keyword evidence="13" id="KW-0406">Ion transport</keyword>
<evidence type="ECO:0000256" key="12">
    <source>
        <dbReference type="ARBA" id="ARBA00023053"/>
    </source>
</evidence>
<feature type="domain" description="Major facilitator superfamily (MFS) profile" evidence="27">
    <location>
        <begin position="75"/>
        <end position="507"/>
    </location>
</feature>
<keyword evidence="3" id="KW-0813">Transport</keyword>
<feature type="transmembrane region" description="Helical" evidence="26">
    <location>
        <begin position="449"/>
        <end position="472"/>
    </location>
</feature>
<evidence type="ECO:0000256" key="21">
    <source>
        <dbReference type="ARBA" id="ARBA00034102"/>
    </source>
</evidence>
<evidence type="ECO:0000256" key="3">
    <source>
        <dbReference type="ARBA" id="ARBA00022448"/>
    </source>
</evidence>
<comment type="similarity">
    <text evidence="24">Belongs to the major facilitator superfamily. Sodium/anion cotransporter family. VGLUT subfamily.</text>
</comment>
<keyword evidence="14 26" id="KW-0472">Membrane</keyword>
<evidence type="ECO:0000256" key="5">
    <source>
        <dbReference type="ARBA" id="ARBA00022592"/>
    </source>
</evidence>
<evidence type="ECO:0000256" key="16">
    <source>
        <dbReference type="ARBA" id="ARBA00023201"/>
    </source>
</evidence>
<comment type="subcellular location">
    <subcellularLocation>
        <location evidence="2">Cell membrane</location>
        <topology evidence="2">Multi-pass membrane protein</topology>
    </subcellularLocation>
    <subcellularLocation>
        <location evidence="1">Cytoplasmic vesicle</location>
        <location evidence="1">Secretory vesicle</location>
        <location evidence="1">Synaptic vesicle membrane</location>
    </subcellularLocation>
    <subcellularLocation>
        <location evidence="21">Synapse</location>
        <location evidence="21">Synaptosome</location>
    </subcellularLocation>
</comment>
<dbReference type="FunFam" id="1.20.1250.20:FF:000005">
    <property type="entry name" value="vesicular glutamate transporter 2 isoform X1"/>
    <property type="match status" value="1"/>
</dbReference>
<evidence type="ECO:0000256" key="17">
    <source>
        <dbReference type="ARBA" id="ARBA00023214"/>
    </source>
</evidence>
<dbReference type="FunFam" id="1.20.1250.20:FF:000004">
    <property type="entry name" value="vesicular glutamate transporter 2 isoform X1"/>
    <property type="match status" value="1"/>
</dbReference>
<keyword evidence="6" id="KW-0771">Synaptosome</keyword>
<keyword evidence="4" id="KW-1003">Cell membrane</keyword>
<proteinExistence type="inferred from homology"/>
<dbReference type="GO" id="GO:0005313">
    <property type="term" value="F:L-glutamate transmembrane transporter activity"/>
    <property type="evidence" value="ECO:0007669"/>
    <property type="project" value="TreeGrafter"/>
</dbReference>